<protein>
    <submittedName>
        <fullName evidence="1">Transposon Ty3-I Gag-Pol polyprotein</fullName>
    </submittedName>
</protein>
<gene>
    <name evidence="1" type="primary">X975_07628</name>
    <name evidence="1" type="ORF">TNCV_2177301</name>
</gene>
<evidence type="ECO:0000313" key="1">
    <source>
        <dbReference type="EMBL" id="GFY22469.1"/>
    </source>
</evidence>
<dbReference type="Gene3D" id="3.30.420.10">
    <property type="entry name" value="Ribonuclease H-like superfamily/Ribonuclease H"/>
    <property type="match status" value="1"/>
</dbReference>
<dbReference type="EMBL" id="BMAU01021361">
    <property type="protein sequence ID" value="GFY22469.1"/>
    <property type="molecule type" value="Genomic_DNA"/>
</dbReference>
<evidence type="ECO:0000313" key="2">
    <source>
        <dbReference type="Proteomes" id="UP000887159"/>
    </source>
</evidence>
<dbReference type="GO" id="GO:0003676">
    <property type="term" value="F:nucleic acid binding"/>
    <property type="evidence" value="ECO:0007669"/>
    <property type="project" value="InterPro"/>
</dbReference>
<keyword evidence="2" id="KW-1185">Reference proteome</keyword>
<dbReference type="PANTHER" id="PTHR37984:SF5">
    <property type="entry name" value="PROTEIN NYNRIN-LIKE"/>
    <property type="match status" value="1"/>
</dbReference>
<dbReference type="SUPFAM" id="SSF53098">
    <property type="entry name" value="Ribonuclease H-like"/>
    <property type="match status" value="1"/>
</dbReference>
<reference evidence="1" key="1">
    <citation type="submission" date="2020-08" db="EMBL/GenBank/DDBJ databases">
        <title>Multicomponent nature underlies the extraordinary mechanical properties of spider dragline silk.</title>
        <authorList>
            <person name="Kono N."/>
            <person name="Nakamura H."/>
            <person name="Mori M."/>
            <person name="Yoshida Y."/>
            <person name="Ohtoshi R."/>
            <person name="Malay A.D."/>
            <person name="Moran D.A.P."/>
            <person name="Tomita M."/>
            <person name="Numata K."/>
            <person name="Arakawa K."/>
        </authorList>
    </citation>
    <scope>NUCLEOTIDE SEQUENCE</scope>
</reference>
<dbReference type="AlphaFoldDB" id="A0A8X6VU15"/>
<organism evidence="1 2">
    <name type="scientific">Trichonephila clavipes</name>
    <name type="common">Golden silk orbweaver</name>
    <name type="synonym">Nephila clavipes</name>
    <dbReference type="NCBI Taxonomy" id="2585209"/>
    <lineage>
        <taxon>Eukaryota</taxon>
        <taxon>Metazoa</taxon>
        <taxon>Ecdysozoa</taxon>
        <taxon>Arthropoda</taxon>
        <taxon>Chelicerata</taxon>
        <taxon>Arachnida</taxon>
        <taxon>Araneae</taxon>
        <taxon>Araneomorphae</taxon>
        <taxon>Entelegynae</taxon>
        <taxon>Araneoidea</taxon>
        <taxon>Nephilidae</taxon>
        <taxon>Trichonephila</taxon>
    </lineage>
</organism>
<sequence length="87" mass="10138">MVPNFPSDIFEHLSKRLGIRHLKTVVYKPQASRTERVNRDLVPMIANYVNDQRDTWDQFLSEFAYAIRTAVKETTGKNPAELFLGRK</sequence>
<comment type="caution">
    <text evidence="1">The sequence shown here is derived from an EMBL/GenBank/DDBJ whole genome shotgun (WGS) entry which is preliminary data.</text>
</comment>
<dbReference type="InterPro" id="IPR036397">
    <property type="entry name" value="RNaseH_sf"/>
</dbReference>
<proteinExistence type="predicted"/>
<dbReference type="InterPro" id="IPR012337">
    <property type="entry name" value="RNaseH-like_sf"/>
</dbReference>
<dbReference type="InterPro" id="IPR050951">
    <property type="entry name" value="Retrovirus_Pol_polyprotein"/>
</dbReference>
<dbReference type="Proteomes" id="UP000887159">
    <property type="component" value="Unassembled WGS sequence"/>
</dbReference>
<accession>A0A8X6VU15</accession>
<name>A0A8X6VU15_TRICX</name>
<dbReference type="PANTHER" id="PTHR37984">
    <property type="entry name" value="PROTEIN CBG26694"/>
    <property type="match status" value="1"/>
</dbReference>